<evidence type="ECO:0000256" key="7">
    <source>
        <dbReference type="SAM" id="Phobius"/>
    </source>
</evidence>
<evidence type="ECO:0000256" key="5">
    <source>
        <dbReference type="ARBA" id="ARBA00022989"/>
    </source>
</evidence>
<evidence type="ECO:0000313" key="9">
    <source>
        <dbReference type="EMBL" id="KUG03986.1"/>
    </source>
</evidence>
<organism evidence="9">
    <name type="scientific">hydrocarbon metagenome</name>
    <dbReference type="NCBI Taxonomy" id="938273"/>
    <lineage>
        <taxon>unclassified sequences</taxon>
        <taxon>metagenomes</taxon>
        <taxon>ecological metagenomes</taxon>
    </lineage>
</organism>
<keyword evidence="3" id="KW-1003">Cell membrane</keyword>
<gene>
    <name evidence="9" type="ORF">ASZ90_018603</name>
</gene>
<evidence type="ECO:0000256" key="6">
    <source>
        <dbReference type="ARBA" id="ARBA00023136"/>
    </source>
</evidence>
<comment type="subcellular location">
    <subcellularLocation>
        <location evidence="1">Cell membrane</location>
        <topology evidence="1">Multi-pass membrane protein</topology>
    </subcellularLocation>
</comment>
<comment type="caution">
    <text evidence="9">The sequence shown here is derived from an EMBL/GenBank/DDBJ whole genome shotgun (WGS) entry which is preliminary data.</text>
</comment>
<accession>A0A0W8E5U8</accession>
<dbReference type="AlphaFoldDB" id="A0A0W8E5U8"/>
<dbReference type="InterPro" id="IPR007353">
    <property type="entry name" value="DUF421"/>
</dbReference>
<dbReference type="PANTHER" id="PTHR34582:SF6">
    <property type="entry name" value="UPF0702 TRANSMEMBRANE PROTEIN YCAP"/>
    <property type="match status" value="1"/>
</dbReference>
<keyword evidence="5 7" id="KW-1133">Transmembrane helix</keyword>
<evidence type="ECO:0000256" key="4">
    <source>
        <dbReference type="ARBA" id="ARBA00022692"/>
    </source>
</evidence>
<dbReference type="GO" id="GO:0005886">
    <property type="term" value="C:plasma membrane"/>
    <property type="evidence" value="ECO:0007669"/>
    <property type="project" value="UniProtKB-SubCell"/>
</dbReference>
<protein>
    <submittedName>
        <fullName evidence="9">Protoporphyrinogen ix oxidase, putative form, hemj</fullName>
    </submittedName>
</protein>
<reference evidence="9" key="1">
    <citation type="journal article" date="2015" name="Proc. Natl. Acad. Sci. U.S.A.">
        <title>Networks of energetic and metabolic interactions define dynamics in microbial communities.</title>
        <authorList>
            <person name="Embree M."/>
            <person name="Liu J.K."/>
            <person name="Al-Bassam M.M."/>
            <person name="Zengler K."/>
        </authorList>
    </citation>
    <scope>NUCLEOTIDE SEQUENCE</scope>
</reference>
<dbReference type="Gene3D" id="3.30.240.20">
    <property type="entry name" value="bsu07140 like domains"/>
    <property type="match status" value="1"/>
</dbReference>
<evidence type="ECO:0000256" key="1">
    <source>
        <dbReference type="ARBA" id="ARBA00004651"/>
    </source>
</evidence>
<dbReference type="EMBL" id="LNQE01001863">
    <property type="protein sequence ID" value="KUG03986.1"/>
    <property type="molecule type" value="Genomic_DNA"/>
</dbReference>
<keyword evidence="4 7" id="KW-0812">Transmembrane</keyword>
<sequence length="227" mass="25640">MLSFALKAAVMYFMALIMIRFLGKRALGELGPFDFVVMTGVGHTVVSVALDKSIPFWEGMVILATLAALEYLMGYLALKNQNLANIITGKPVILINEGRIIKENLKKEKFNVDDLMQELRKQGIRDLDEVDKGILESCGGFSVLLREEDEPVSRRDLGLKPLKRSEVLTTQPVTRGDFFQNEQRERWSESAPLSITESLLRIEERLKLIGSKVERIEEQLKSSEPSL</sequence>
<evidence type="ECO:0000256" key="3">
    <source>
        <dbReference type="ARBA" id="ARBA00022475"/>
    </source>
</evidence>
<dbReference type="Pfam" id="PF04239">
    <property type="entry name" value="DUF421"/>
    <property type="match status" value="1"/>
</dbReference>
<proteinExistence type="inferred from homology"/>
<feature type="transmembrane region" description="Helical" evidence="7">
    <location>
        <begin position="56"/>
        <end position="78"/>
    </location>
</feature>
<evidence type="ECO:0000256" key="2">
    <source>
        <dbReference type="ARBA" id="ARBA00006448"/>
    </source>
</evidence>
<feature type="transmembrane region" description="Helical" evidence="7">
    <location>
        <begin position="6"/>
        <end position="23"/>
    </location>
</feature>
<name>A0A0W8E5U8_9ZZZZ</name>
<comment type="similarity">
    <text evidence="2">Belongs to the UPF0702 family.</text>
</comment>
<evidence type="ECO:0000259" key="8">
    <source>
        <dbReference type="Pfam" id="PF04239"/>
    </source>
</evidence>
<feature type="transmembrane region" description="Helical" evidence="7">
    <location>
        <begin position="30"/>
        <end position="50"/>
    </location>
</feature>
<dbReference type="InterPro" id="IPR023090">
    <property type="entry name" value="UPF0702_alpha/beta_dom_sf"/>
</dbReference>
<keyword evidence="6 7" id="KW-0472">Membrane</keyword>
<feature type="domain" description="YetF C-terminal" evidence="8">
    <location>
        <begin position="79"/>
        <end position="185"/>
    </location>
</feature>
<dbReference type="PANTHER" id="PTHR34582">
    <property type="entry name" value="UPF0702 TRANSMEMBRANE PROTEIN YCAP"/>
    <property type="match status" value="1"/>
</dbReference>